<comment type="caution">
    <text evidence="2">The sequence shown here is derived from an EMBL/GenBank/DDBJ whole genome shotgun (WGS) entry which is preliminary data.</text>
</comment>
<dbReference type="EMBL" id="NBXA01000014">
    <property type="protein sequence ID" value="RFA14329.1"/>
    <property type="molecule type" value="Genomic_DNA"/>
</dbReference>
<name>A0A3E0VXX3_9MICO</name>
<accession>A0A3E0VXX3</accession>
<organism evidence="2 3">
    <name type="scientific">Subtercola boreus</name>
    <dbReference type="NCBI Taxonomy" id="120213"/>
    <lineage>
        <taxon>Bacteria</taxon>
        <taxon>Bacillati</taxon>
        <taxon>Actinomycetota</taxon>
        <taxon>Actinomycetes</taxon>
        <taxon>Micrococcales</taxon>
        <taxon>Microbacteriaceae</taxon>
        <taxon>Subtercola</taxon>
    </lineage>
</organism>
<evidence type="ECO:0000256" key="1">
    <source>
        <dbReference type="SAM" id="SignalP"/>
    </source>
</evidence>
<dbReference type="AlphaFoldDB" id="A0A3E0VXX3"/>
<evidence type="ECO:0000313" key="2">
    <source>
        <dbReference type="EMBL" id="RFA14329.1"/>
    </source>
</evidence>
<sequence>MFTTNTKKTRAIAGATFVVAAGLLFSGAATASADPVPQASSTVTSFAFTAPAVRPTGGNIRVHAAIEQVHTDRTPLFARVSCDGGSWARLTPDIGMYPNHATLVTELPASDSGKTCILTITSDNPSQTVSFPDAGPTIYPGGVNVTGVLVTRSRTGGL</sequence>
<dbReference type="Proteomes" id="UP000256709">
    <property type="component" value="Unassembled WGS sequence"/>
</dbReference>
<evidence type="ECO:0000313" key="3">
    <source>
        <dbReference type="Proteomes" id="UP000256709"/>
    </source>
</evidence>
<feature type="chain" id="PRO_5039607011" description="Secreted protein" evidence="1">
    <location>
        <begin position="32"/>
        <end position="158"/>
    </location>
</feature>
<dbReference type="OrthoDB" id="4318513at2"/>
<protein>
    <recommendedName>
        <fullName evidence="4">Secreted protein</fullName>
    </recommendedName>
</protein>
<keyword evidence="1" id="KW-0732">Signal</keyword>
<evidence type="ECO:0008006" key="4">
    <source>
        <dbReference type="Google" id="ProtNLM"/>
    </source>
</evidence>
<reference evidence="2 3" key="1">
    <citation type="submission" date="2017-04" db="EMBL/GenBank/DDBJ databases">
        <title>Comparative genome analysis of Subtercola boreus.</title>
        <authorList>
            <person name="Cho Y.-J."/>
            <person name="Cho A."/>
            <person name="Kim O.-S."/>
            <person name="Lee J.-I."/>
        </authorList>
    </citation>
    <scope>NUCLEOTIDE SEQUENCE [LARGE SCALE GENOMIC DNA]</scope>
    <source>
        <strain evidence="2 3">P27444</strain>
    </source>
</reference>
<dbReference type="RefSeq" id="WP_116282528.1">
    <property type="nucleotide sequence ID" value="NZ_NBXA01000014.1"/>
</dbReference>
<proteinExistence type="predicted"/>
<gene>
    <name evidence="2" type="ORF">B7R21_07050</name>
</gene>
<feature type="signal peptide" evidence="1">
    <location>
        <begin position="1"/>
        <end position="31"/>
    </location>
</feature>